<gene>
    <name evidence="2" type="ORF">EVAR_101671_1</name>
</gene>
<keyword evidence="3" id="KW-1185">Reference proteome</keyword>
<dbReference type="OrthoDB" id="10061327at2759"/>
<feature type="compositionally biased region" description="Polar residues" evidence="1">
    <location>
        <begin position="70"/>
        <end position="82"/>
    </location>
</feature>
<evidence type="ECO:0000256" key="1">
    <source>
        <dbReference type="SAM" id="MobiDB-lite"/>
    </source>
</evidence>
<feature type="region of interest" description="Disordered" evidence="1">
    <location>
        <begin position="68"/>
        <end position="101"/>
    </location>
</feature>
<organism evidence="2 3">
    <name type="scientific">Eumeta variegata</name>
    <name type="common">Bagworm moth</name>
    <name type="synonym">Eumeta japonica</name>
    <dbReference type="NCBI Taxonomy" id="151549"/>
    <lineage>
        <taxon>Eukaryota</taxon>
        <taxon>Metazoa</taxon>
        <taxon>Ecdysozoa</taxon>
        <taxon>Arthropoda</taxon>
        <taxon>Hexapoda</taxon>
        <taxon>Insecta</taxon>
        <taxon>Pterygota</taxon>
        <taxon>Neoptera</taxon>
        <taxon>Endopterygota</taxon>
        <taxon>Lepidoptera</taxon>
        <taxon>Glossata</taxon>
        <taxon>Ditrysia</taxon>
        <taxon>Tineoidea</taxon>
        <taxon>Psychidae</taxon>
        <taxon>Oiketicinae</taxon>
        <taxon>Eumeta</taxon>
    </lineage>
</organism>
<sequence length="124" mass="13739">MTPAPRSFADHPAAAFTAKQPEKDFCTASNQTNSGVVPIYLIQLRRTKPAQHSQYTQEMRELQQLPDNLMENSPTSSNGTTDHSMHQHIATVAPAKQRLSSFRASSEQLQLLSCSRQQQAASTK</sequence>
<accession>A0A4C1SGS1</accession>
<dbReference type="AlphaFoldDB" id="A0A4C1SGS1"/>
<evidence type="ECO:0000313" key="3">
    <source>
        <dbReference type="Proteomes" id="UP000299102"/>
    </source>
</evidence>
<feature type="region of interest" description="Disordered" evidence="1">
    <location>
        <begin position="1"/>
        <end position="21"/>
    </location>
</feature>
<feature type="non-terminal residue" evidence="2">
    <location>
        <position position="124"/>
    </location>
</feature>
<dbReference type="EMBL" id="BGZK01006918">
    <property type="protein sequence ID" value="GBP01332.1"/>
    <property type="molecule type" value="Genomic_DNA"/>
</dbReference>
<name>A0A4C1SGS1_EUMVA</name>
<proteinExistence type="predicted"/>
<comment type="caution">
    <text evidence="2">The sequence shown here is derived from an EMBL/GenBank/DDBJ whole genome shotgun (WGS) entry which is preliminary data.</text>
</comment>
<dbReference type="Proteomes" id="UP000299102">
    <property type="component" value="Unassembled WGS sequence"/>
</dbReference>
<reference evidence="2 3" key="1">
    <citation type="journal article" date="2019" name="Commun. Biol.">
        <title>The bagworm genome reveals a unique fibroin gene that provides high tensile strength.</title>
        <authorList>
            <person name="Kono N."/>
            <person name="Nakamura H."/>
            <person name="Ohtoshi R."/>
            <person name="Tomita M."/>
            <person name="Numata K."/>
            <person name="Arakawa K."/>
        </authorList>
    </citation>
    <scope>NUCLEOTIDE SEQUENCE [LARGE SCALE GENOMIC DNA]</scope>
</reference>
<evidence type="ECO:0000313" key="2">
    <source>
        <dbReference type="EMBL" id="GBP01332.1"/>
    </source>
</evidence>
<protein>
    <submittedName>
        <fullName evidence="2">Uncharacterized protein</fullName>
    </submittedName>
</protein>